<name>A0ACC2IWA2_9PEZI</name>
<comment type="caution">
    <text evidence="1">The sequence shown here is derived from an EMBL/GenBank/DDBJ whole genome shotgun (WGS) entry which is preliminary data.</text>
</comment>
<accession>A0ACC2IWA2</accession>
<evidence type="ECO:0000313" key="1">
    <source>
        <dbReference type="EMBL" id="KAJ8119464.1"/>
    </source>
</evidence>
<proteinExistence type="predicted"/>
<dbReference type="EMBL" id="JAPESX010000855">
    <property type="protein sequence ID" value="KAJ8119464.1"/>
    <property type="molecule type" value="Genomic_DNA"/>
</dbReference>
<keyword evidence="2" id="KW-1185">Reference proteome</keyword>
<organism evidence="1 2">
    <name type="scientific">Nemania bipapillata</name>
    <dbReference type="NCBI Taxonomy" id="110536"/>
    <lineage>
        <taxon>Eukaryota</taxon>
        <taxon>Fungi</taxon>
        <taxon>Dikarya</taxon>
        <taxon>Ascomycota</taxon>
        <taxon>Pezizomycotina</taxon>
        <taxon>Sordariomycetes</taxon>
        <taxon>Xylariomycetidae</taxon>
        <taxon>Xylariales</taxon>
        <taxon>Xylariaceae</taxon>
        <taxon>Nemania</taxon>
    </lineage>
</organism>
<dbReference type="Proteomes" id="UP001153334">
    <property type="component" value="Unassembled WGS sequence"/>
</dbReference>
<gene>
    <name evidence="1" type="ORF">ONZ43_g3586</name>
</gene>
<reference evidence="1" key="1">
    <citation type="submission" date="2022-11" db="EMBL/GenBank/DDBJ databases">
        <title>Genome Sequence of Nemania bipapillata.</title>
        <authorList>
            <person name="Buettner E."/>
        </authorList>
    </citation>
    <scope>NUCLEOTIDE SEQUENCE</scope>
    <source>
        <strain evidence="1">CP14</strain>
    </source>
</reference>
<protein>
    <submittedName>
        <fullName evidence="1">Uncharacterized protein</fullName>
    </submittedName>
</protein>
<sequence length="450" mass="47174">MHRVLPMHLARPPPPELAAPDDAAKEQISSPKKKRAHDEVDQSKDATTGANADGDVSPIGANGSPSLDRDNRSEPAKKRPRDVSSEAKAEPITATDTPVSVKPEDTKPSGEKDKGGESTSDKSANTQGDKAPVKTSNSTTASAFKSSGMSSFATQASPFLQAGTGQALSSFASPSSTKSPFALSSSTTKSIFSSGSGSSSSGAASPFGQITSSSTSFGSSVFGGFGSSLGGSKLTTFGKPGELLKSSKPAKPFGAPASDSEGEGEEEEDGNVSENEKDVTENRDADEDKSAETEEKKKTKLQRVAVDDGEAGEATIVQVRCRLYNLDKTSNSWKERGAGNLKINVPMACVRADDPEAPHAGTFDASALKNAESKVVRLVMRQDSTHRVILNTAVIPTMKFQEKSSLKATYILFTAIEDEGAVSVQIKMNAANAKSFLSEVESVQRQLQSV</sequence>
<evidence type="ECO:0000313" key="2">
    <source>
        <dbReference type="Proteomes" id="UP001153334"/>
    </source>
</evidence>